<evidence type="ECO:0000313" key="1">
    <source>
        <dbReference type="EMBL" id="KAK1744994.1"/>
    </source>
</evidence>
<protein>
    <submittedName>
        <fullName evidence="1">Uncharacterized protein</fullName>
    </submittedName>
</protein>
<proteinExistence type="predicted"/>
<dbReference type="Proteomes" id="UP001224775">
    <property type="component" value="Unassembled WGS sequence"/>
</dbReference>
<organism evidence="1 2">
    <name type="scientific">Skeletonema marinoi</name>
    <dbReference type="NCBI Taxonomy" id="267567"/>
    <lineage>
        <taxon>Eukaryota</taxon>
        <taxon>Sar</taxon>
        <taxon>Stramenopiles</taxon>
        <taxon>Ochrophyta</taxon>
        <taxon>Bacillariophyta</taxon>
        <taxon>Coscinodiscophyceae</taxon>
        <taxon>Thalassiosirophycidae</taxon>
        <taxon>Thalassiosirales</taxon>
        <taxon>Skeletonemataceae</taxon>
        <taxon>Skeletonema</taxon>
        <taxon>Skeletonema marinoi-dohrnii complex</taxon>
    </lineage>
</organism>
<name>A0AAD8YG82_9STRA</name>
<gene>
    <name evidence="1" type="ORF">QTG54_004285</name>
</gene>
<reference evidence="1" key="1">
    <citation type="submission" date="2023-06" db="EMBL/GenBank/DDBJ databases">
        <title>Survivors Of The Sea: Transcriptome response of Skeletonema marinoi to long-term dormancy.</title>
        <authorList>
            <person name="Pinder M.I.M."/>
            <person name="Kourtchenko O."/>
            <person name="Robertson E.K."/>
            <person name="Larsson T."/>
            <person name="Maumus F."/>
            <person name="Osuna-Cruz C.M."/>
            <person name="Vancaester E."/>
            <person name="Stenow R."/>
            <person name="Vandepoele K."/>
            <person name="Ploug H."/>
            <person name="Bruchert V."/>
            <person name="Godhe A."/>
            <person name="Topel M."/>
        </authorList>
    </citation>
    <scope>NUCLEOTIDE SEQUENCE</scope>
    <source>
        <strain evidence="1">R05AC</strain>
    </source>
</reference>
<accession>A0AAD8YG82</accession>
<comment type="caution">
    <text evidence="1">The sequence shown here is derived from an EMBL/GenBank/DDBJ whole genome shotgun (WGS) entry which is preliminary data.</text>
</comment>
<dbReference type="AlphaFoldDB" id="A0AAD8YG82"/>
<keyword evidence="2" id="KW-1185">Reference proteome</keyword>
<sequence>MIQKYSISMELQVHGILQMLQQQSVDGGLERTLSDSDESIEETETESVFDFLSKQKLDTNGNRAQPFCLIASLVNPHDVWASSCFSNFRMKNFILRLVSPRDFESIPSTYQRAVMMIYLQSLLSSRL</sequence>
<dbReference type="EMBL" id="JATAAI010000006">
    <property type="protein sequence ID" value="KAK1744994.1"/>
    <property type="molecule type" value="Genomic_DNA"/>
</dbReference>
<evidence type="ECO:0000313" key="2">
    <source>
        <dbReference type="Proteomes" id="UP001224775"/>
    </source>
</evidence>